<protein>
    <submittedName>
        <fullName evidence="1">Uncharacterized protein</fullName>
    </submittedName>
</protein>
<keyword evidence="2" id="KW-1185">Reference proteome</keyword>
<dbReference type="Proteomes" id="UP000219338">
    <property type="component" value="Unassembled WGS sequence"/>
</dbReference>
<dbReference type="OMA" id="NIHQYSH"/>
<dbReference type="EMBL" id="FUEG01000017">
    <property type="protein sequence ID" value="SJL12628.1"/>
    <property type="molecule type" value="Genomic_DNA"/>
</dbReference>
<evidence type="ECO:0000313" key="2">
    <source>
        <dbReference type="Proteomes" id="UP000219338"/>
    </source>
</evidence>
<gene>
    <name evidence="1" type="ORF">ARMOST_16057</name>
</gene>
<accession>A0A284RV40</accession>
<organism evidence="1 2">
    <name type="scientific">Armillaria ostoyae</name>
    <name type="common">Armillaria root rot fungus</name>
    <dbReference type="NCBI Taxonomy" id="47428"/>
    <lineage>
        <taxon>Eukaryota</taxon>
        <taxon>Fungi</taxon>
        <taxon>Dikarya</taxon>
        <taxon>Basidiomycota</taxon>
        <taxon>Agaricomycotina</taxon>
        <taxon>Agaricomycetes</taxon>
        <taxon>Agaricomycetidae</taxon>
        <taxon>Agaricales</taxon>
        <taxon>Marasmiineae</taxon>
        <taxon>Physalacriaceae</taxon>
        <taxon>Armillaria</taxon>
    </lineage>
</organism>
<sequence length="257" mass="28808">MYAHFLPRAAHDPIVNKSLRLDNWPGKFTTLWHAFVHGRLSKPAPPQYDCHIRLFNELDEDCQGKTETSEEKIDRLSLSSSSTLPVVASGEFHACSSPVLPKGEVPKNVLQVMKPVLTVAAKFQKELEKSAKRAKGNVAEVKALVRNIHQYSHLLVFLLSESKETSAGISAFEVALYDNLEAALKDFAVISEALIKGLKTAVDLGEWRNCNGIRAQLHFVQMEWDFIEGVMKEILVDARERTFMDVILKGLASRHVM</sequence>
<name>A0A284RV40_ARMOS</name>
<proteinExistence type="predicted"/>
<dbReference type="AlphaFoldDB" id="A0A284RV40"/>
<dbReference type="OrthoDB" id="2917724at2759"/>
<reference evidence="2" key="1">
    <citation type="journal article" date="2017" name="Nat. Ecol. Evol.">
        <title>Genome expansion and lineage-specific genetic innovations in the forest pathogenic fungi Armillaria.</title>
        <authorList>
            <person name="Sipos G."/>
            <person name="Prasanna A.N."/>
            <person name="Walter M.C."/>
            <person name="O'Connor E."/>
            <person name="Balint B."/>
            <person name="Krizsan K."/>
            <person name="Kiss B."/>
            <person name="Hess J."/>
            <person name="Varga T."/>
            <person name="Slot J."/>
            <person name="Riley R."/>
            <person name="Boka B."/>
            <person name="Rigling D."/>
            <person name="Barry K."/>
            <person name="Lee J."/>
            <person name="Mihaltcheva S."/>
            <person name="LaButti K."/>
            <person name="Lipzen A."/>
            <person name="Waldron R."/>
            <person name="Moloney N.M."/>
            <person name="Sperisen C."/>
            <person name="Kredics L."/>
            <person name="Vagvoelgyi C."/>
            <person name="Patrignani A."/>
            <person name="Fitzpatrick D."/>
            <person name="Nagy I."/>
            <person name="Doyle S."/>
            <person name="Anderson J.B."/>
            <person name="Grigoriev I.V."/>
            <person name="Gueldener U."/>
            <person name="Muensterkoetter M."/>
            <person name="Nagy L.G."/>
        </authorList>
    </citation>
    <scope>NUCLEOTIDE SEQUENCE [LARGE SCALE GENOMIC DNA]</scope>
    <source>
        <strain evidence="2">C18/9</strain>
    </source>
</reference>
<evidence type="ECO:0000313" key="1">
    <source>
        <dbReference type="EMBL" id="SJL12628.1"/>
    </source>
</evidence>